<comment type="similarity">
    <text evidence="1">Belongs to the UPF0065 (bug) family.</text>
</comment>
<dbReference type="InterPro" id="IPR005064">
    <property type="entry name" value="BUG"/>
</dbReference>
<keyword evidence="2" id="KW-0732">Signal</keyword>
<geneLocation type="plasmid" evidence="3 4">
    <name>pA</name>
</geneLocation>
<dbReference type="PIRSF" id="PIRSF017082">
    <property type="entry name" value="YflP"/>
    <property type="match status" value="1"/>
</dbReference>
<evidence type="ECO:0000313" key="3">
    <source>
        <dbReference type="EMBL" id="UOK73312.1"/>
    </source>
</evidence>
<dbReference type="AlphaFoldDB" id="A0A9E7D628"/>
<evidence type="ECO:0000256" key="1">
    <source>
        <dbReference type="ARBA" id="ARBA00006987"/>
    </source>
</evidence>
<evidence type="ECO:0000313" key="4">
    <source>
        <dbReference type="Proteomes" id="UP000831684"/>
    </source>
</evidence>
<evidence type="ECO:0000256" key="2">
    <source>
        <dbReference type="SAM" id="SignalP"/>
    </source>
</evidence>
<gene>
    <name evidence="3" type="ORF">K9D25_21955</name>
</gene>
<feature type="chain" id="PRO_5038637395" description="ABC transporter substrate-binding protein" evidence="2">
    <location>
        <begin position="25"/>
        <end position="320"/>
    </location>
</feature>
<dbReference type="Gene3D" id="3.40.190.150">
    <property type="entry name" value="Bordetella uptake gene, domain 1"/>
    <property type="match status" value="1"/>
</dbReference>
<evidence type="ECO:0008006" key="5">
    <source>
        <dbReference type="Google" id="ProtNLM"/>
    </source>
</evidence>
<protein>
    <recommendedName>
        <fullName evidence="5">ABC transporter substrate-binding protein</fullName>
    </recommendedName>
</protein>
<dbReference type="KEGG" id="apol:K9D25_21955"/>
<dbReference type="PANTHER" id="PTHR42928">
    <property type="entry name" value="TRICARBOXYLATE-BINDING PROTEIN"/>
    <property type="match status" value="1"/>
</dbReference>
<organism evidence="3 4">
    <name type="scientific">Ancylobacter polymorphus</name>
    <dbReference type="NCBI Taxonomy" id="223390"/>
    <lineage>
        <taxon>Bacteria</taxon>
        <taxon>Pseudomonadati</taxon>
        <taxon>Pseudomonadota</taxon>
        <taxon>Alphaproteobacteria</taxon>
        <taxon>Hyphomicrobiales</taxon>
        <taxon>Xanthobacteraceae</taxon>
        <taxon>Ancylobacter</taxon>
    </lineage>
</organism>
<reference evidence="3" key="1">
    <citation type="submission" date="2021-09" db="EMBL/GenBank/DDBJ databases">
        <title>Network and meta-omics reveal the key degrader and cooperation patterns in an efficient 1,4-dioxane-degrading microbial community.</title>
        <authorList>
            <person name="Dai C."/>
        </authorList>
    </citation>
    <scope>NUCLEOTIDE SEQUENCE</scope>
    <source>
        <strain evidence="3">ZM13</strain>
        <plasmid evidence="3">pA</plasmid>
    </source>
</reference>
<sequence length="320" mass="33580">MNYRRIIAGAFFAGAVLASGAANAQAPLRFIVPFGVGGSADVLARFVAAELSPRINQTVVVVNQPGASGLVGTMATFNSPPDGNTILLAGSNHPILAATKKNLAFDVVKDFQPVVVMAHGPLVFSANPNAPFKTLPEMIAYAKANPGGLKYATAGEVGSVPHLAAELLGNEAKVSMKAVPYPSGGAAALDVMAGVVPMGVSALTSVLPYYETNKLVAIAQTPKTRSPLAPNIPTVHELTGLDYDLTYWVGVLAPRGTPDTRVAQLNKEINEILRSEKGRTFFMAQGFEPAPGTSAEFASFLAKERKLWVQIGKMANIQPQ</sequence>
<proteinExistence type="inferred from homology"/>
<dbReference type="InterPro" id="IPR042100">
    <property type="entry name" value="Bug_dom1"/>
</dbReference>
<dbReference type="Proteomes" id="UP000831684">
    <property type="component" value="Plasmid pA"/>
</dbReference>
<dbReference type="PANTHER" id="PTHR42928:SF5">
    <property type="entry name" value="BLR1237 PROTEIN"/>
    <property type="match status" value="1"/>
</dbReference>
<dbReference type="Gene3D" id="3.40.190.10">
    <property type="entry name" value="Periplasmic binding protein-like II"/>
    <property type="match status" value="1"/>
</dbReference>
<name>A0A9E7D628_9HYPH</name>
<dbReference type="EMBL" id="CP083240">
    <property type="protein sequence ID" value="UOK73312.1"/>
    <property type="molecule type" value="Genomic_DNA"/>
</dbReference>
<keyword evidence="3" id="KW-0614">Plasmid</keyword>
<dbReference type="RefSeq" id="WP_244450992.1">
    <property type="nucleotide sequence ID" value="NZ_CP083240.1"/>
</dbReference>
<dbReference type="SUPFAM" id="SSF53850">
    <property type="entry name" value="Periplasmic binding protein-like II"/>
    <property type="match status" value="1"/>
</dbReference>
<feature type="signal peptide" evidence="2">
    <location>
        <begin position="1"/>
        <end position="24"/>
    </location>
</feature>
<dbReference type="Pfam" id="PF03401">
    <property type="entry name" value="TctC"/>
    <property type="match status" value="1"/>
</dbReference>
<accession>A0A9E7D628</accession>